<accession>A0A486XJ67</accession>
<name>A0A486XJ67_9GAMM</name>
<reference evidence="1" key="1">
    <citation type="submission" date="2019-04" db="EMBL/GenBank/DDBJ databases">
        <authorList>
            <person name="Brambilla D."/>
        </authorList>
    </citation>
    <scope>NUCLEOTIDE SEQUENCE</scope>
    <source>
        <strain evidence="1">BAL1</strain>
    </source>
</reference>
<protein>
    <submittedName>
        <fullName evidence="1">Uncharacterized protein</fullName>
    </submittedName>
</protein>
<proteinExistence type="predicted"/>
<organism evidence="1">
    <name type="scientific">Rheinheimera sp. BAL341</name>
    <dbReference type="NCBI Taxonomy" id="1708203"/>
    <lineage>
        <taxon>Bacteria</taxon>
        <taxon>Pseudomonadati</taxon>
        <taxon>Pseudomonadota</taxon>
        <taxon>Gammaproteobacteria</taxon>
        <taxon>Chromatiales</taxon>
        <taxon>Chromatiaceae</taxon>
        <taxon>Rheinheimera</taxon>
    </lineage>
</organism>
<evidence type="ECO:0000313" key="1">
    <source>
        <dbReference type="EMBL" id="VHO02190.1"/>
    </source>
</evidence>
<dbReference type="EMBL" id="CAAJGR010000059">
    <property type="protein sequence ID" value="VHO02190.1"/>
    <property type="molecule type" value="Genomic_DNA"/>
</dbReference>
<dbReference type="AlphaFoldDB" id="A0A486XJ67"/>
<gene>
    <name evidence="1" type="ORF">BAL341_600</name>
</gene>
<sequence>MITFEHLPLELRIYREKTIDDLVFSIALSVLPDYKTELEGLYGSPPLTAASLEQEIQTLRKTLIKDRMITQYPLLSAVLCDFTDQPVIMRCAMRLLLRLVFFWQGYTAGTTPSVMKTCSHAVRMIVRGKHQPILPSPAQDSEIPELDLWLVSLLNDSNGPFLQTQLGIELKKVWDYLEHQSDAITRQRLTISNQNLITHSHQQWAAQYLVDDFDDLAPAERANNLSHDVAKKLIHFLWEKLSAPCPILANSAAYLLALLFAGIVLPSRPQGQKADPERLVKRGLIELKDQSLMQNHKIELPSGQFVSDSSLNNSFSILLEINWGVSLDSTKIESAVVRQLCSEFNQRYQTRVSESVIARYQSNVLTENGVDELSIGILAGTGSKKIAAMHYSAIPMAVVVN</sequence>